<organism evidence="1 2">
    <name type="scientific">Shewanella intestini</name>
    <dbReference type="NCBI Taxonomy" id="2017544"/>
    <lineage>
        <taxon>Bacteria</taxon>
        <taxon>Pseudomonadati</taxon>
        <taxon>Pseudomonadota</taxon>
        <taxon>Gammaproteobacteria</taxon>
        <taxon>Alteromonadales</taxon>
        <taxon>Shewanellaceae</taxon>
        <taxon>Shewanella</taxon>
    </lineage>
</organism>
<name>A0ABS5I0R5_9GAMM</name>
<dbReference type="RefSeq" id="WP_153661784.1">
    <property type="nucleotide sequence ID" value="NZ_JAAIKR010000004.1"/>
</dbReference>
<sequence length="46" mass="5475">MKATKLTQRTPLSLMLSKLSSQTKNYWCQQQQFYRHLGLSIWDVES</sequence>
<dbReference type="EMBL" id="JAAIKR010000004">
    <property type="protein sequence ID" value="MBR9727616.1"/>
    <property type="molecule type" value="Genomic_DNA"/>
</dbReference>
<proteinExistence type="predicted"/>
<evidence type="ECO:0000313" key="1">
    <source>
        <dbReference type="EMBL" id="MBR9727616.1"/>
    </source>
</evidence>
<protein>
    <submittedName>
        <fullName evidence="1">Uncharacterized protein</fullName>
    </submittedName>
</protein>
<accession>A0ABS5I0R5</accession>
<gene>
    <name evidence="1" type="ORF">G3R48_06405</name>
</gene>
<evidence type="ECO:0000313" key="2">
    <source>
        <dbReference type="Proteomes" id="UP000811844"/>
    </source>
</evidence>
<reference evidence="1 2" key="1">
    <citation type="submission" date="2020-02" db="EMBL/GenBank/DDBJ databases">
        <title>Shewanella WXL01 sp. nov., a marine bacterium isolated from green algae in Luhuitou Fringing Reef (Northern South China Sea).</title>
        <authorList>
            <person name="Wang X."/>
        </authorList>
    </citation>
    <scope>NUCLEOTIDE SEQUENCE [LARGE SCALE GENOMIC DNA]</scope>
    <source>
        <strain evidence="1 2">MCCC 1A01895</strain>
    </source>
</reference>
<keyword evidence="2" id="KW-1185">Reference proteome</keyword>
<dbReference type="Proteomes" id="UP000811844">
    <property type="component" value="Unassembled WGS sequence"/>
</dbReference>
<comment type="caution">
    <text evidence="1">The sequence shown here is derived from an EMBL/GenBank/DDBJ whole genome shotgun (WGS) entry which is preliminary data.</text>
</comment>